<evidence type="ECO:0000313" key="12">
    <source>
        <dbReference type="Proteomes" id="UP000226192"/>
    </source>
</evidence>
<proteinExistence type="inferred from homology"/>
<comment type="caution">
    <text evidence="8">Lacks conserved residue(s) required for the propagation of feature annotation.</text>
</comment>
<feature type="region of interest" description="Disordered" evidence="9">
    <location>
        <begin position="112"/>
        <end position="159"/>
    </location>
</feature>
<feature type="compositionally biased region" description="Pro residues" evidence="9">
    <location>
        <begin position="1"/>
        <end position="13"/>
    </location>
</feature>
<dbReference type="GO" id="GO:0031410">
    <property type="term" value="C:cytoplasmic vesicle"/>
    <property type="evidence" value="ECO:0007669"/>
    <property type="project" value="TreeGrafter"/>
</dbReference>
<dbReference type="InterPro" id="IPR002524">
    <property type="entry name" value="Cation_efflux"/>
</dbReference>
<dbReference type="GO" id="GO:0005794">
    <property type="term" value="C:Golgi apparatus"/>
    <property type="evidence" value="ECO:0007669"/>
    <property type="project" value="TreeGrafter"/>
</dbReference>
<feature type="compositionally biased region" description="Polar residues" evidence="9">
    <location>
        <begin position="21"/>
        <end position="34"/>
    </location>
</feature>
<feature type="transmembrane region" description="Helical" evidence="8">
    <location>
        <begin position="271"/>
        <end position="290"/>
    </location>
</feature>
<protein>
    <recommendedName>
        <fullName evidence="8">Zinc transporter</fullName>
    </recommendedName>
</protein>
<keyword evidence="7 8" id="KW-0472">Membrane</keyword>
<comment type="similarity">
    <text evidence="2 8">Belongs to the cation diffusion facilitator (CDF) transporter (TC 2.A.4) family. SLC30A subfamily.</text>
</comment>
<comment type="caution">
    <text evidence="11">The sequence shown here is derived from an EMBL/GenBank/DDBJ whole genome shotgun (WGS) entry which is preliminary data.</text>
</comment>
<dbReference type="InterPro" id="IPR027469">
    <property type="entry name" value="Cation_efflux_TMD_sf"/>
</dbReference>
<comment type="subcellular location">
    <subcellularLocation>
        <location evidence="8">Endoplasmic reticulum membrane</location>
        <topology evidence="8">Multi-pass membrane protein</topology>
    </subcellularLocation>
    <subcellularLocation>
        <location evidence="1">Membrane</location>
        <topology evidence="1">Multi-pass membrane protein</topology>
    </subcellularLocation>
</comment>
<feature type="region of interest" description="Disordered" evidence="9">
    <location>
        <begin position="328"/>
        <end position="365"/>
    </location>
</feature>
<dbReference type="InterPro" id="IPR045316">
    <property type="entry name" value="Msc2-like"/>
</dbReference>
<feature type="transmembrane region" description="Helical" evidence="8">
    <location>
        <begin position="201"/>
        <end position="220"/>
    </location>
</feature>
<feature type="domain" description="Cation efflux protein transmembrane" evidence="10">
    <location>
        <begin position="201"/>
        <end position="434"/>
    </location>
</feature>
<feature type="compositionally biased region" description="Low complexity" evidence="9">
    <location>
        <begin position="40"/>
        <end position="49"/>
    </location>
</feature>
<keyword evidence="6 8" id="KW-0406">Ion transport</keyword>
<dbReference type="FunFam" id="1.20.1510.10:FF:000014">
    <property type="entry name" value="Cation efflux protein/ zinc transporter"/>
    <property type="match status" value="1"/>
</dbReference>
<dbReference type="InterPro" id="IPR058533">
    <property type="entry name" value="Cation_efflux_TM"/>
</dbReference>
<evidence type="ECO:0000256" key="6">
    <source>
        <dbReference type="ARBA" id="ARBA00023065"/>
    </source>
</evidence>
<accession>A0A2C5YAX5</accession>
<dbReference type="EMBL" id="NJET01000025">
    <property type="protein sequence ID" value="PHH64856.1"/>
    <property type="molecule type" value="Genomic_DNA"/>
</dbReference>
<dbReference type="SUPFAM" id="SSF161111">
    <property type="entry name" value="Cation efflux protein transmembrane domain-like"/>
    <property type="match status" value="1"/>
</dbReference>
<keyword evidence="4 8" id="KW-0812">Transmembrane</keyword>
<dbReference type="AlphaFoldDB" id="A0A2C5YAX5"/>
<dbReference type="NCBIfam" id="TIGR01297">
    <property type="entry name" value="CDF"/>
    <property type="match status" value="1"/>
</dbReference>
<feature type="transmembrane region" description="Helical" evidence="8">
    <location>
        <begin position="302"/>
        <end position="323"/>
    </location>
</feature>
<evidence type="ECO:0000313" key="11">
    <source>
        <dbReference type="EMBL" id="PHH64856.1"/>
    </source>
</evidence>
<organism evidence="11 12">
    <name type="scientific">Ophiocordyceps australis</name>
    <dbReference type="NCBI Taxonomy" id="1399860"/>
    <lineage>
        <taxon>Eukaryota</taxon>
        <taxon>Fungi</taxon>
        <taxon>Dikarya</taxon>
        <taxon>Ascomycota</taxon>
        <taxon>Pezizomycotina</taxon>
        <taxon>Sordariomycetes</taxon>
        <taxon>Hypocreomycetidae</taxon>
        <taxon>Hypocreales</taxon>
        <taxon>Ophiocordycipitaceae</taxon>
        <taxon>Ophiocordyceps</taxon>
    </lineage>
</organism>
<reference evidence="11 12" key="1">
    <citation type="submission" date="2017-06" db="EMBL/GenBank/DDBJ databases">
        <title>Ant-infecting Ophiocordyceps genomes reveal a high diversity of potential behavioral manipulation genes and a possible major role for enterotoxins.</title>
        <authorList>
            <person name="De Bekker C."/>
            <person name="Evans H.C."/>
            <person name="Brachmann A."/>
            <person name="Hughes D.P."/>
        </authorList>
    </citation>
    <scope>NUCLEOTIDE SEQUENCE [LARGE SCALE GENOMIC DNA]</scope>
    <source>
        <strain evidence="11 12">Map64</strain>
    </source>
</reference>
<dbReference type="GO" id="GO:1904257">
    <property type="term" value="P:zinc ion import into Golgi lumen"/>
    <property type="evidence" value="ECO:0007669"/>
    <property type="project" value="TreeGrafter"/>
</dbReference>
<dbReference type="GO" id="GO:0006882">
    <property type="term" value="P:intracellular zinc ion homeostasis"/>
    <property type="evidence" value="ECO:0007669"/>
    <property type="project" value="InterPro"/>
</dbReference>
<sequence length="541" mass="58234">MASPSPSPSPSQPSSPLVSSLNGLSSSPAGQASSFGGVARTSHSPSPSRRYSHRAGSHVSNSSATLLREKPPPAALDTLQGWERERASGATGTIVVTPGPASLVSPYLPLAKRESSRGHESRHDAGCNGHGHDDGHNQGHEHHGHDHHGHEHHGHGHHDSLLHVDDEAKAHRSLFTRTIVAYTPQYPILHAILIDKDSRRIFYFMVLNFCFMAVQAFYGYVTDSLGLLSDSIHMFFDCVALLVGLLAAVMSKWPPSQRFPYGFGKIETLSGFANGILLMLLSVEIAFEAFERLWEGTPTKRLGELLIVSSLGLAVNLVGMMAFGHHHHHHGDEGHSHSHSHSHSNGDSSHGHSHSYSHGCGGSGGGHSHDNDNMHGIYLHILADTLGSVSVILSTILTSIWGWAGWDPLASCLIAVLIFASSKPLVVSSAKRLLLSVPQDSEYTLRTTLGGILQQRGVVGYSAPKVWPDDRTGGHGGSKLVGVVHVTAARGAGLEETRQRLRNYLLDEGVDVVVQVEREGDWGCWCAKGRTPVTPMMPKPL</sequence>
<evidence type="ECO:0000256" key="5">
    <source>
        <dbReference type="ARBA" id="ARBA00022989"/>
    </source>
</evidence>
<evidence type="ECO:0000256" key="3">
    <source>
        <dbReference type="ARBA" id="ARBA00022448"/>
    </source>
</evidence>
<keyword evidence="3 8" id="KW-0813">Transport</keyword>
<dbReference type="Pfam" id="PF01545">
    <property type="entry name" value="Cation_efflux"/>
    <property type="match status" value="1"/>
</dbReference>
<keyword evidence="8" id="KW-0256">Endoplasmic reticulum</keyword>
<evidence type="ECO:0000259" key="10">
    <source>
        <dbReference type="Pfam" id="PF01545"/>
    </source>
</evidence>
<feature type="compositionally biased region" description="Basic and acidic residues" evidence="9">
    <location>
        <begin position="112"/>
        <end position="144"/>
    </location>
</feature>
<dbReference type="GO" id="GO:0005789">
    <property type="term" value="C:endoplasmic reticulum membrane"/>
    <property type="evidence" value="ECO:0007669"/>
    <property type="project" value="UniProtKB-SubCell"/>
</dbReference>
<name>A0A2C5YAX5_9HYPO</name>
<gene>
    <name evidence="11" type="ORF">CDD81_3922</name>
</gene>
<dbReference type="PANTHER" id="PTHR45755">
    <property type="match status" value="1"/>
</dbReference>
<dbReference type="Gene3D" id="1.20.1510.10">
    <property type="entry name" value="Cation efflux protein transmembrane domain"/>
    <property type="match status" value="1"/>
</dbReference>
<feature type="transmembrane region" description="Helical" evidence="8">
    <location>
        <begin position="232"/>
        <end position="250"/>
    </location>
</feature>
<evidence type="ECO:0000256" key="9">
    <source>
        <dbReference type="SAM" id="MobiDB-lite"/>
    </source>
</evidence>
<dbReference type="PANTHER" id="PTHR45755:SF4">
    <property type="entry name" value="ZINC TRANSPORTER 7"/>
    <property type="match status" value="1"/>
</dbReference>
<evidence type="ECO:0000256" key="4">
    <source>
        <dbReference type="ARBA" id="ARBA00022692"/>
    </source>
</evidence>
<evidence type="ECO:0000256" key="2">
    <source>
        <dbReference type="ARBA" id="ARBA00008873"/>
    </source>
</evidence>
<dbReference type="OrthoDB" id="78669at2759"/>
<dbReference type="Proteomes" id="UP000226192">
    <property type="component" value="Unassembled WGS sequence"/>
</dbReference>
<feature type="compositionally biased region" description="Low complexity" evidence="9">
    <location>
        <begin position="343"/>
        <end position="358"/>
    </location>
</feature>
<feature type="transmembrane region" description="Helical" evidence="8">
    <location>
        <begin position="377"/>
        <end position="402"/>
    </location>
</feature>
<dbReference type="STRING" id="1399860.A0A2C5YAX5"/>
<dbReference type="GO" id="GO:0005385">
    <property type="term" value="F:zinc ion transmembrane transporter activity"/>
    <property type="evidence" value="ECO:0007669"/>
    <property type="project" value="UniProtKB-UniRule"/>
</dbReference>
<evidence type="ECO:0000256" key="1">
    <source>
        <dbReference type="ARBA" id="ARBA00004141"/>
    </source>
</evidence>
<evidence type="ECO:0000256" key="7">
    <source>
        <dbReference type="ARBA" id="ARBA00023136"/>
    </source>
</evidence>
<feature type="region of interest" description="Disordered" evidence="9">
    <location>
        <begin position="1"/>
        <end position="73"/>
    </location>
</feature>
<feature type="compositionally biased region" description="Basic residues" evidence="9">
    <location>
        <begin position="145"/>
        <end position="156"/>
    </location>
</feature>
<keyword evidence="12" id="KW-1185">Reference proteome</keyword>
<keyword evidence="5 8" id="KW-1133">Transmembrane helix</keyword>
<comment type="function">
    <text evidence="8">Functions as a zinc transporter.</text>
</comment>
<evidence type="ECO:0000256" key="8">
    <source>
        <dbReference type="RuleBase" id="RU369017"/>
    </source>
</evidence>